<evidence type="ECO:0000259" key="1">
    <source>
        <dbReference type="Pfam" id="PF00117"/>
    </source>
</evidence>
<dbReference type="SUPFAM" id="SSF52317">
    <property type="entry name" value="Class I glutamine amidotransferase-like"/>
    <property type="match status" value="1"/>
</dbReference>
<dbReference type="InterPro" id="IPR029062">
    <property type="entry name" value="Class_I_gatase-like"/>
</dbReference>
<dbReference type="PANTHER" id="PTHR42695:SF5">
    <property type="entry name" value="GLUTAMINE AMIDOTRANSFERASE YLR126C-RELATED"/>
    <property type="match status" value="1"/>
</dbReference>
<keyword evidence="2" id="KW-1185">Reference proteome</keyword>
<proteinExistence type="predicted"/>
<reference evidence="3" key="1">
    <citation type="submission" date="2025-08" db="UniProtKB">
        <authorList>
            <consortium name="RefSeq"/>
        </authorList>
    </citation>
    <scope>IDENTIFICATION</scope>
</reference>
<dbReference type="RefSeq" id="XP_065663206.1">
    <property type="nucleotide sequence ID" value="XM_065807134.1"/>
</dbReference>
<feature type="domain" description="Glutamine amidotransferase" evidence="1">
    <location>
        <begin position="53"/>
        <end position="197"/>
    </location>
</feature>
<protein>
    <submittedName>
        <fullName evidence="3">LOW QUALITY PROTEIN: uncharacterized protein LOC105844229</fullName>
    </submittedName>
</protein>
<dbReference type="Gene3D" id="3.40.50.880">
    <property type="match status" value="1"/>
</dbReference>
<accession>A0ABM4CN10</accession>
<dbReference type="InterPro" id="IPR044992">
    <property type="entry name" value="ChyE-like"/>
</dbReference>
<sequence length="252" mass="29038">MHKNIGVIVCDDDPTLGEEDGVGRMTIDLFKKHQNENWEYFKAVSGHLPDKSNLENYSGFILTGSYWSVNDQHKWIEDLMEFIKLVFQFQHYSYAAQKLFGICFGHQLISKSLGANVIKNKNGKFILSQADVQVLDDLRNKQYYRQVFHDKPYISLIQCHEEEVIDLPSNAVLLGTSKFCENEIISYGDKILTMQGHIDISEDLLLGQYLPTLKNSGKLDNDDESFLFDSLNRKPNDCSKLVEMIRQFLNLD</sequence>
<gene>
    <name evidence="3" type="primary">LOC105844229</name>
</gene>
<dbReference type="PANTHER" id="PTHR42695">
    <property type="entry name" value="GLUTAMINE AMIDOTRANSFERASE YLR126C-RELATED"/>
    <property type="match status" value="1"/>
</dbReference>
<name>A0ABM4CN10_HYDVU</name>
<dbReference type="CDD" id="cd01741">
    <property type="entry name" value="GATase1_1"/>
    <property type="match status" value="1"/>
</dbReference>
<dbReference type="Proteomes" id="UP001652625">
    <property type="component" value="Chromosome 10"/>
</dbReference>
<dbReference type="InterPro" id="IPR017926">
    <property type="entry name" value="GATASE"/>
</dbReference>
<evidence type="ECO:0000313" key="2">
    <source>
        <dbReference type="Proteomes" id="UP001652625"/>
    </source>
</evidence>
<evidence type="ECO:0000313" key="3">
    <source>
        <dbReference type="RefSeq" id="XP_065663206.1"/>
    </source>
</evidence>
<dbReference type="Pfam" id="PF00117">
    <property type="entry name" value="GATase"/>
    <property type="match status" value="1"/>
</dbReference>
<dbReference type="GeneID" id="105844229"/>
<organism evidence="2 3">
    <name type="scientific">Hydra vulgaris</name>
    <name type="common">Hydra</name>
    <name type="synonym">Hydra attenuata</name>
    <dbReference type="NCBI Taxonomy" id="6087"/>
    <lineage>
        <taxon>Eukaryota</taxon>
        <taxon>Metazoa</taxon>
        <taxon>Cnidaria</taxon>
        <taxon>Hydrozoa</taxon>
        <taxon>Hydroidolina</taxon>
        <taxon>Anthoathecata</taxon>
        <taxon>Aplanulata</taxon>
        <taxon>Hydridae</taxon>
        <taxon>Hydra</taxon>
    </lineage>
</organism>